<dbReference type="FunFam" id="3.40.50.1820:FF:000073">
    <property type="entry name" value="esterase OVCA2 isoform X6"/>
    <property type="match status" value="1"/>
</dbReference>
<name>A0A816FMV7_ADIRI</name>
<dbReference type="GO" id="GO:0016787">
    <property type="term" value="F:hydrolase activity"/>
    <property type="evidence" value="ECO:0007669"/>
    <property type="project" value="UniProtKB-KW"/>
</dbReference>
<keyword evidence="5" id="KW-1185">Reference proteome</keyword>
<dbReference type="Pfam" id="PF03959">
    <property type="entry name" value="FSH1"/>
    <property type="match status" value="1"/>
</dbReference>
<evidence type="ECO:0000259" key="3">
    <source>
        <dbReference type="Pfam" id="PF03959"/>
    </source>
</evidence>
<reference evidence="4" key="1">
    <citation type="submission" date="2021-02" db="EMBL/GenBank/DDBJ databases">
        <authorList>
            <person name="Nowell W R."/>
        </authorList>
    </citation>
    <scope>NUCLEOTIDE SEQUENCE</scope>
</reference>
<dbReference type="InterPro" id="IPR050593">
    <property type="entry name" value="LovG"/>
</dbReference>
<evidence type="ECO:0000313" key="5">
    <source>
        <dbReference type="Proteomes" id="UP000663828"/>
    </source>
</evidence>
<dbReference type="GO" id="GO:0005737">
    <property type="term" value="C:cytoplasm"/>
    <property type="evidence" value="ECO:0007669"/>
    <property type="project" value="TreeGrafter"/>
</dbReference>
<dbReference type="SUPFAM" id="SSF53474">
    <property type="entry name" value="alpha/beta-Hydrolases"/>
    <property type="match status" value="1"/>
</dbReference>
<dbReference type="EMBL" id="CAJNOR010011794">
    <property type="protein sequence ID" value="CAF1663766.1"/>
    <property type="molecule type" value="Genomic_DNA"/>
</dbReference>
<dbReference type="InterPro" id="IPR029058">
    <property type="entry name" value="AB_hydrolase_fold"/>
</dbReference>
<dbReference type="AlphaFoldDB" id="A0A816FMV7"/>
<organism evidence="4 5">
    <name type="scientific">Adineta ricciae</name>
    <name type="common">Rotifer</name>
    <dbReference type="NCBI Taxonomy" id="249248"/>
    <lineage>
        <taxon>Eukaryota</taxon>
        <taxon>Metazoa</taxon>
        <taxon>Spiralia</taxon>
        <taxon>Gnathifera</taxon>
        <taxon>Rotifera</taxon>
        <taxon>Eurotatoria</taxon>
        <taxon>Bdelloidea</taxon>
        <taxon>Adinetida</taxon>
        <taxon>Adinetidae</taxon>
        <taxon>Adineta</taxon>
    </lineage>
</organism>
<keyword evidence="2" id="KW-0378">Hydrolase</keyword>
<sequence>MASYYAANLASLTGIYAKQFYAVAYDKWTHMTPLRILCLHGYRQNGTMFREKTGSLRKLLKKHVAEFVFIDAPHIILAQDNTNEQDSNATATSRSNERGIYLERCCCRWWFSSSDQTYDPLAVTSCDLGFNESLDYVTKYINEQQVPFDGLLAFSQGAAFAALLLSRFTTGTYPFRFVILVASFKSGQEQHRAMYENLQIDLPNLHVIGSDDRVIPCHMSEVLANEYFKNAEILRHNGGHFIPTTSEAKASYTQFLDRFI</sequence>
<proteinExistence type="inferred from homology"/>
<dbReference type="Proteomes" id="UP000663828">
    <property type="component" value="Unassembled WGS sequence"/>
</dbReference>
<feature type="domain" description="Serine hydrolase" evidence="3">
    <location>
        <begin position="33"/>
        <end position="250"/>
    </location>
</feature>
<comment type="similarity">
    <text evidence="1">Belongs to the LovG family.</text>
</comment>
<evidence type="ECO:0000313" key="4">
    <source>
        <dbReference type="EMBL" id="CAF1663766.1"/>
    </source>
</evidence>
<evidence type="ECO:0000256" key="2">
    <source>
        <dbReference type="ARBA" id="ARBA00022801"/>
    </source>
</evidence>
<dbReference type="InterPro" id="IPR005645">
    <property type="entry name" value="FSH-like_dom"/>
</dbReference>
<accession>A0A816FMV7</accession>
<dbReference type="PANTHER" id="PTHR48070">
    <property type="entry name" value="ESTERASE OVCA2"/>
    <property type="match status" value="1"/>
</dbReference>
<dbReference type="GO" id="GO:0005634">
    <property type="term" value="C:nucleus"/>
    <property type="evidence" value="ECO:0007669"/>
    <property type="project" value="TreeGrafter"/>
</dbReference>
<protein>
    <recommendedName>
        <fullName evidence="3">Serine hydrolase domain-containing protein</fullName>
    </recommendedName>
</protein>
<dbReference type="Gene3D" id="3.40.50.1820">
    <property type="entry name" value="alpha/beta hydrolase"/>
    <property type="match status" value="1"/>
</dbReference>
<dbReference type="PANTHER" id="PTHR48070:SF6">
    <property type="entry name" value="ESTERASE OVCA2"/>
    <property type="match status" value="1"/>
</dbReference>
<evidence type="ECO:0000256" key="1">
    <source>
        <dbReference type="ARBA" id="ARBA00005863"/>
    </source>
</evidence>
<comment type="caution">
    <text evidence="4">The sequence shown here is derived from an EMBL/GenBank/DDBJ whole genome shotgun (WGS) entry which is preliminary data.</text>
</comment>
<gene>
    <name evidence="4" type="ORF">XAT740_LOCUS57380</name>
</gene>